<dbReference type="GO" id="GO:0005737">
    <property type="term" value="C:cytoplasm"/>
    <property type="evidence" value="ECO:0007669"/>
    <property type="project" value="TreeGrafter"/>
</dbReference>
<feature type="region of interest" description="Disordered" evidence="1">
    <location>
        <begin position="671"/>
        <end position="717"/>
    </location>
</feature>
<dbReference type="PANTHER" id="PTHR14593">
    <property type="entry name" value="WD REPEAT-CONTAINING PROTEIN 11"/>
    <property type="match status" value="1"/>
</dbReference>
<evidence type="ECO:0000313" key="5">
    <source>
        <dbReference type="EMBL" id="MPA61222.1"/>
    </source>
</evidence>
<evidence type="ECO:0000259" key="3">
    <source>
        <dbReference type="Pfam" id="PF23752"/>
    </source>
</evidence>
<sequence length="1346" mass="147655">MSIQRPPNESWDCMLPGPPSRNNGGSADLSPSGLLAYASGSSVAVLDSRSMQLVSVLPLPPPSTSSSTTTSASSLSPFVTSVRWSPQPLRRDLLSHDPTSTSHLLLAAGDRQGRIALFDLRLKSPLLFLDPDPSSSKLGIQDLCWIKTRHDSWILAALSGPSRLLLYNTSTGRFFFKYDASPEFFSCIRRDPFDSRHFCAIGLKGFLLSVKVLGDTVDEVAIKELQIRTDTSELQKLERDASGDSTPNTSPALAVFPLYIVRFAFSLQWKHILFVTFPRELVVFDLQYETTLFAAGLPRGCSKFLDVLPDPNIELLYCAHLDGKFSTWRRKEGEQVHMMCTMEELMPSIGTSVPSPSILAVVISRSDSTLQNVGKIYSDVSHTSSPDVDFDTPFDFCDESVLISKTHLISISDDGKIWNWLLTAEGPGDAQKDTINMDILAEVSEVPVLDTNTSNVDLSVDEPALDAVKQPDNLNSIKSGPSKSTISLEEMSFKTSLVGQLHLLSSTVTMLAVPSPSLTATLARGGNYPAVAVPLVALGTQSGTIDVIDVSANAVAASFSVHNSTVRGLRWLGNSRLVSFSYTQGNGKSGGYINRLIVTCLRSGLNRPFRVLQKPERAPIRALRTSSSGRYLLILFRDAPVEVWAMTKTPIMLRSLALPFTVLEWTLPTVPRPVQNGPSRQSPLSSRDHTPLAPSGTFSPTKASSTDSKGVSSDGSQDDSSESFAFALVNGALGVFEVHGRRIRDFRPKWPSSSFVSSDGLVTAMAFRLPHVVMGDRSGNIRWWDVTTGQSSSFNTHREGIRRIKFSPVVAGDHSRGRIAVLFYDNTFSVFDLDSQDPLANSLLQPQFPGTLVLELDWLPLRTDKNDPLLLCIAGADSSFRVVEVTINDKRFGYVPQPRSMKERFRPMPLCSPILLPTPHALALRMILQLGVKPSWFNTSITIEKRHYLIPGTTSSTGDLRSYMIDSPPLGDSVVPEMLLKVLEPYRKEGCILDDERARLYATVVNKGSAVRFAFAAAIFGESSEALFWLQLPRALTHLMNKLIDKSSQKAPEPASTPQIDDTSILSRITSKGKSMPGTGKRDALNNGQLRLMAFEQEELWESASERIPWHEKLEGEGAIQNRVHELVSIGNLEAAVSLLLSTPPESSYFYANALRAVALSSAVSRSLLELTVKVVAANMVRTDRSLSGTHLLCAVGRYQEACSQLQDAGCWTDAATLAATHLKGSDYARVLQRWGDHVLRTEHNIWRALILYVAAGALQEALAALREAQQPDTAAMFILACREIHAEIISSLDSDEESRSSVKDQPLILPALNLDNEDVIAVGEYFGQYQQKLVHLCMDSQPFSD</sequence>
<feature type="domain" description="WDR11 TPR" evidence="4">
    <location>
        <begin position="936"/>
        <end position="1338"/>
    </location>
</feature>
<evidence type="ECO:0000259" key="2">
    <source>
        <dbReference type="Pfam" id="PF23751"/>
    </source>
</evidence>
<accession>A0A5B7AX15</accession>
<protein>
    <submittedName>
        <fullName evidence="5">Putative WD repeat-containing protein 11-like isoform X2</fullName>
    </submittedName>
</protein>
<name>A0A5B7AX15_DAVIN</name>
<feature type="region of interest" description="Disordered" evidence="1">
    <location>
        <begin position="1"/>
        <end position="27"/>
    </location>
</feature>
<dbReference type="Pfam" id="PF23753">
    <property type="entry name" value="TPR_WDR11"/>
    <property type="match status" value="1"/>
</dbReference>
<dbReference type="SMART" id="SM00320">
    <property type="entry name" value="WD40"/>
    <property type="match status" value="4"/>
</dbReference>
<dbReference type="Pfam" id="PF23751">
    <property type="entry name" value="Beta-prop_WDR11_1st"/>
    <property type="match status" value="1"/>
</dbReference>
<dbReference type="InterPro" id="IPR057853">
    <property type="entry name" value="Beta-prop_WDR11_2nd"/>
</dbReference>
<feature type="domain" description="WDR11 second beta-propeller" evidence="3">
    <location>
        <begin position="503"/>
        <end position="908"/>
    </location>
</feature>
<reference evidence="5" key="1">
    <citation type="submission" date="2019-08" db="EMBL/GenBank/DDBJ databases">
        <title>Reference gene set and small RNA set construction with multiple tissues from Davidia involucrata Baill.</title>
        <authorList>
            <person name="Yang H."/>
            <person name="Zhou C."/>
            <person name="Li G."/>
            <person name="Wang J."/>
            <person name="Gao P."/>
            <person name="Wang M."/>
            <person name="Wang R."/>
            <person name="Zhao Y."/>
        </authorList>
    </citation>
    <scope>NUCLEOTIDE SEQUENCE</scope>
    <source>
        <tissue evidence="5">Mixed with DoveR01_LX</tissue>
    </source>
</reference>
<gene>
    <name evidence="5" type="ORF">Din_030663</name>
</gene>
<dbReference type="InterPro" id="IPR057854">
    <property type="entry name" value="TPR_WDR11"/>
</dbReference>
<dbReference type="SUPFAM" id="SSF50978">
    <property type="entry name" value="WD40 repeat-like"/>
    <property type="match status" value="2"/>
</dbReference>
<proteinExistence type="predicted"/>
<dbReference type="Pfam" id="PF23752">
    <property type="entry name" value="Beta-prop_WDR11_2nd"/>
    <property type="match status" value="1"/>
</dbReference>
<dbReference type="PANTHER" id="PTHR14593:SF5">
    <property type="entry name" value="WD REPEAT-CONTAINING PROTEIN 11"/>
    <property type="match status" value="1"/>
</dbReference>
<dbReference type="FunFam" id="2.130.10.10:FF:002952">
    <property type="entry name" value="Transducin family protein / WD-40 repeat family protein"/>
    <property type="match status" value="1"/>
</dbReference>
<evidence type="ECO:0000256" key="1">
    <source>
        <dbReference type="SAM" id="MobiDB-lite"/>
    </source>
</evidence>
<dbReference type="Gene3D" id="2.130.10.10">
    <property type="entry name" value="YVTN repeat-like/Quinoprotein amine dehydrogenase"/>
    <property type="match status" value="3"/>
</dbReference>
<dbReference type="InterPro" id="IPR057852">
    <property type="entry name" value="Beta-prop_WDR11_1st"/>
</dbReference>
<feature type="compositionally biased region" description="Polar residues" evidence="1">
    <location>
        <begin position="676"/>
        <end position="685"/>
    </location>
</feature>
<dbReference type="EMBL" id="GHES01030663">
    <property type="protein sequence ID" value="MPA61222.1"/>
    <property type="molecule type" value="Transcribed_RNA"/>
</dbReference>
<dbReference type="InterPro" id="IPR015943">
    <property type="entry name" value="WD40/YVTN_repeat-like_dom_sf"/>
</dbReference>
<dbReference type="InterPro" id="IPR039694">
    <property type="entry name" value="WDR11"/>
</dbReference>
<evidence type="ECO:0000259" key="4">
    <source>
        <dbReference type="Pfam" id="PF23753"/>
    </source>
</evidence>
<organism evidence="5">
    <name type="scientific">Davidia involucrata</name>
    <name type="common">Dove tree</name>
    <dbReference type="NCBI Taxonomy" id="16924"/>
    <lineage>
        <taxon>Eukaryota</taxon>
        <taxon>Viridiplantae</taxon>
        <taxon>Streptophyta</taxon>
        <taxon>Embryophyta</taxon>
        <taxon>Tracheophyta</taxon>
        <taxon>Spermatophyta</taxon>
        <taxon>Magnoliopsida</taxon>
        <taxon>eudicotyledons</taxon>
        <taxon>Gunneridae</taxon>
        <taxon>Pentapetalae</taxon>
        <taxon>asterids</taxon>
        <taxon>Cornales</taxon>
        <taxon>Nyssaceae</taxon>
        <taxon>Davidia</taxon>
    </lineage>
</organism>
<dbReference type="InterPro" id="IPR001680">
    <property type="entry name" value="WD40_rpt"/>
</dbReference>
<dbReference type="InterPro" id="IPR036322">
    <property type="entry name" value="WD40_repeat_dom_sf"/>
</dbReference>
<feature type="domain" description="WDR11 first beta-propeller" evidence="2">
    <location>
        <begin position="17"/>
        <end position="501"/>
    </location>
</feature>
<feature type="compositionally biased region" description="Polar residues" evidence="1">
    <location>
        <begin position="696"/>
        <end position="706"/>
    </location>
</feature>